<reference evidence="8 9" key="1">
    <citation type="journal article" date="2011" name="Proc. Natl. Acad. Sci. U.S.A.">
        <title>Evolutionary erosion of yeast sex chromosomes by mating-type switching accidents.</title>
        <authorList>
            <person name="Gordon J.L."/>
            <person name="Armisen D."/>
            <person name="Proux-Wera E."/>
            <person name="Oheigeartaigh S.S."/>
            <person name="Byrne K.P."/>
            <person name="Wolfe K.H."/>
        </authorList>
    </citation>
    <scope>NUCLEOTIDE SEQUENCE [LARGE SCALE GENOMIC DNA]</scope>
    <source>
        <strain evidence="9">ATCC 10662 / CBS 1146 / NBRC 0425 / NCYC 2629 / NRRL Y-866</strain>
    </source>
</reference>
<dbReference type="GO" id="GO:0061024">
    <property type="term" value="P:membrane organization"/>
    <property type="evidence" value="ECO:0007669"/>
    <property type="project" value="TreeGrafter"/>
</dbReference>
<dbReference type="FunCoup" id="G8ZWH8">
    <property type="interactions" value="186"/>
</dbReference>
<dbReference type="RefSeq" id="XP_003682183.1">
    <property type="nucleotide sequence ID" value="XM_003682135.1"/>
</dbReference>
<accession>G8ZWH8</accession>
<dbReference type="GO" id="GO:0005783">
    <property type="term" value="C:endoplasmic reticulum"/>
    <property type="evidence" value="ECO:0007669"/>
    <property type="project" value="EnsemblFungi"/>
</dbReference>
<sequence length="280" mass="31624">MSENNKSTTANASAGASTKKPVVNHSSPVKKLLQLSHSLQFAWFVGHVITLVGSIICFASMGNRFFYRVTWFGVLESFGIITYQHYYPKATPNAQNQMTPQALLQNSDVLYFALALVWFLTPTFTLALVPYATFSLFHVLIYCKSVLMPEVMNLTAENSKLVSMIANFVRNYNEKCMYWVGTIELGLEALLALRAMVFYTRSWIVLLAYSLFIKIRFENSKYMQAAFAQWRVRLDGIMSHPSVPLIFKRGYGKAKSMLISVSHFRLSKAQATAASSNKTE</sequence>
<protein>
    <recommendedName>
        <fullName evidence="10">Pore membrane protein of 33 kDa</fullName>
    </recommendedName>
</protein>
<dbReference type="HOGENOM" id="CLU_065417_1_0_1"/>
<proteinExistence type="inferred from homology"/>
<dbReference type="GO" id="GO:0005643">
    <property type="term" value="C:nuclear pore"/>
    <property type="evidence" value="ECO:0007669"/>
    <property type="project" value="EnsemblFungi"/>
</dbReference>
<organism evidence="8 9">
    <name type="scientific">Torulaspora delbrueckii</name>
    <name type="common">Yeast</name>
    <name type="synonym">Candida colliculosa</name>
    <dbReference type="NCBI Taxonomy" id="4950"/>
    <lineage>
        <taxon>Eukaryota</taxon>
        <taxon>Fungi</taxon>
        <taxon>Dikarya</taxon>
        <taxon>Ascomycota</taxon>
        <taxon>Saccharomycotina</taxon>
        <taxon>Saccharomycetes</taxon>
        <taxon>Saccharomycetales</taxon>
        <taxon>Saccharomycetaceae</taxon>
        <taxon>Torulaspora</taxon>
    </lineage>
</organism>
<keyword evidence="9" id="KW-1185">Reference proteome</keyword>
<dbReference type="Pfam" id="PF03661">
    <property type="entry name" value="TMEM33_Pom33"/>
    <property type="match status" value="1"/>
</dbReference>
<keyword evidence="4 7" id="KW-1133">Transmembrane helix</keyword>
<evidence type="ECO:0000256" key="1">
    <source>
        <dbReference type="ARBA" id="ARBA00004141"/>
    </source>
</evidence>
<feature type="region of interest" description="Disordered" evidence="6">
    <location>
        <begin position="1"/>
        <end position="23"/>
    </location>
</feature>
<dbReference type="InterPro" id="IPR005344">
    <property type="entry name" value="TMEM33/Pom33"/>
</dbReference>
<dbReference type="GO" id="GO:0016020">
    <property type="term" value="C:membrane"/>
    <property type="evidence" value="ECO:0007669"/>
    <property type="project" value="UniProtKB-SubCell"/>
</dbReference>
<evidence type="ECO:0000256" key="2">
    <source>
        <dbReference type="ARBA" id="ARBA00007322"/>
    </source>
</evidence>
<evidence type="ECO:0000256" key="3">
    <source>
        <dbReference type="ARBA" id="ARBA00022692"/>
    </source>
</evidence>
<dbReference type="EMBL" id="HE616747">
    <property type="protein sequence ID" value="CCE92972.1"/>
    <property type="molecule type" value="Genomic_DNA"/>
</dbReference>
<dbReference type="InterPro" id="IPR051645">
    <property type="entry name" value="PER33/POM33_regulator"/>
</dbReference>
<feature type="compositionally biased region" description="Low complexity" evidence="6">
    <location>
        <begin position="1"/>
        <end position="20"/>
    </location>
</feature>
<name>G8ZWH8_TORDE</name>
<dbReference type="eggNOG" id="KOG4002">
    <property type="taxonomic scope" value="Eukaryota"/>
</dbReference>
<keyword evidence="5 7" id="KW-0472">Membrane</keyword>
<feature type="transmembrane region" description="Helical" evidence="7">
    <location>
        <begin position="191"/>
        <end position="213"/>
    </location>
</feature>
<dbReference type="KEGG" id="tdl:TDEL_0F01610"/>
<evidence type="ECO:0000256" key="4">
    <source>
        <dbReference type="ARBA" id="ARBA00022989"/>
    </source>
</evidence>
<dbReference type="OrthoDB" id="5581259at2759"/>
<feature type="transmembrane region" description="Helical" evidence="7">
    <location>
        <begin position="41"/>
        <end position="61"/>
    </location>
</feature>
<dbReference type="PANTHER" id="PTHR12703:SF6">
    <property type="entry name" value="PORE MEMBRANE PROTEIN OF 33 KDA"/>
    <property type="match status" value="1"/>
</dbReference>
<gene>
    <name evidence="8" type="primary">TDEL0F01610</name>
    <name evidence="8" type="ORF">TDEL_0F01610</name>
</gene>
<comment type="subcellular location">
    <subcellularLocation>
        <location evidence="1">Membrane</location>
        <topology evidence="1">Multi-pass membrane protein</topology>
    </subcellularLocation>
</comment>
<dbReference type="GeneID" id="11501353"/>
<keyword evidence="3 7" id="KW-0812">Transmembrane</keyword>
<dbReference type="AlphaFoldDB" id="G8ZWH8"/>
<dbReference type="GO" id="GO:0071786">
    <property type="term" value="P:endoplasmic reticulum tubular network organization"/>
    <property type="evidence" value="ECO:0007669"/>
    <property type="project" value="TreeGrafter"/>
</dbReference>
<dbReference type="GO" id="GO:0051664">
    <property type="term" value="P:nuclear pore localization"/>
    <property type="evidence" value="ECO:0007669"/>
    <property type="project" value="EnsemblFungi"/>
</dbReference>
<dbReference type="Proteomes" id="UP000005627">
    <property type="component" value="Chromosome 6"/>
</dbReference>
<dbReference type="STRING" id="1076872.G8ZWH8"/>
<feature type="transmembrane region" description="Helical" evidence="7">
    <location>
        <begin position="109"/>
        <end position="132"/>
    </location>
</feature>
<evidence type="ECO:0000313" key="8">
    <source>
        <dbReference type="EMBL" id="CCE92972.1"/>
    </source>
</evidence>
<evidence type="ECO:0000256" key="7">
    <source>
        <dbReference type="SAM" id="Phobius"/>
    </source>
</evidence>
<evidence type="ECO:0008006" key="10">
    <source>
        <dbReference type="Google" id="ProtNLM"/>
    </source>
</evidence>
<evidence type="ECO:0000256" key="6">
    <source>
        <dbReference type="SAM" id="MobiDB-lite"/>
    </source>
</evidence>
<dbReference type="InParanoid" id="G8ZWH8"/>
<dbReference type="PANTHER" id="PTHR12703">
    <property type="entry name" value="TRANSMEMBRANE PROTEIN 33"/>
    <property type="match status" value="1"/>
</dbReference>
<comment type="similarity">
    <text evidence="2">Belongs to the PER33/POM33 family.</text>
</comment>
<evidence type="ECO:0000256" key="5">
    <source>
        <dbReference type="ARBA" id="ARBA00023136"/>
    </source>
</evidence>
<dbReference type="GO" id="GO:0006999">
    <property type="term" value="P:nuclear pore organization"/>
    <property type="evidence" value="ECO:0007669"/>
    <property type="project" value="EnsemblFungi"/>
</dbReference>
<evidence type="ECO:0000313" key="9">
    <source>
        <dbReference type="Proteomes" id="UP000005627"/>
    </source>
</evidence>